<gene>
    <name evidence="2" type="ORF">AK812_SmicGene2543</name>
</gene>
<comment type="caution">
    <text evidence="2">The sequence shown here is derived from an EMBL/GenBank/DDBJ whole genome shotgun (WGS) entry which is preliminary data.</text>
</comment>
<evidence type="ECO:0000256" key="1">
    <source>
        <dbReference type="SAM" id="MobiDB-lite"/>
    </source>
</evidence>
<sequence length="187" mass="20821">MESSDPSKKKKAKKADKKDKKKAKKKSSSHWLHHKVSMTRFIHTFGLLSIRGDSGSGSSADDDNESDFTDQQYEDSAATFGLGKRDLIRGADCPNAIDLEPRAMALTLSAITPAMIANDLFECGGELEALLRDRAVTAKRNKSKSEQMEAVFQMKTAGTVWKRRMADLVMHRALVRTTYLLVHGFQD</sequence>
<evidence type="ECO:0000313" key="3">
    <source>
        <dbReference type="Proteomes" id="UP000186817"/>
    </source>
</evidence>
<keyword evidence="3" id="KW-1185">Reference proteome</keyword>
<name>A0A1Q9F154_SYMMI</name>
<dbReference type="AlphaFoldDB" id="A0A1Q9F154"/>
<evidence type="ECO:0000313" key="2">
    <source>
        <dbReference type="EMBL" id="OLQ13454.1"/>
    </source>
</evidence>
<accession>A0A1Q9F154</accession>
<organism evidence="2 3">
    <name type="scientific">Symbiodinium microadriaticum</name>
    <name type="common">Dinoflagellate</name>
    <name type="synonym">Zooxanthella microadriatica</name>
    <dbReference type="NCBI Taxonomy" id="2951"/>
    <lineage>
        <taxon>Eukaryota</taxon>
        <taxon>Sar</taxon>
        <taxon>Alveolata</taxon>
        <taxon>Dinophyceae</taxon>
        <taxon>Suessiales</taxon>
        <taxon>Symbiodiniaceae</taxon>
        <taxon>Symbiodinium</taxon>
    </lineage>
</organism>
<dbReference type="OrthoDB" id="425060at2759"/>
<dbReference type="Proteomes" id="UP000186817">
    <property type="component" value="Unassembled WGS sequence"/>
</dbReference>
<reference evidence="2 3" key="1">
    <citation type="submission" date="2016-02" db="EMBL/GenBank/DDBJ databases">
        <title>Genome analysis of coral dinoflagellate symbionts highlights evolutionary adaptations to a symbiotic lifestyle.</title>
        <authorList>
            <person name="Aranda M."/>
            <person name="Li Y."/>
            <person name="Liew Y.J."/>
            <person name="Baumgarten S."/>
            <person name="Simakov O."/>
            <person name="Wilson M."/>
            <person name="Piel J."/>
            <person name="Ashoor H."/>
            <person name="Bougouffa S."/>
            <person name="Bajic V.B."/>
            <person name="Ryu T."/>
            <person name="Ravasi T."/>
            <person name="Bayer T."/>
            <person name="Micklem G."/>
            <person name="Kim H."/>
            <person name="Bhak J."/>
            <person name="Lajeunesse T.C."/>
            <person name="Voolstra C.R."/>
        </authorList>
    </citation>
    <scope>NUCLEOTIDE SEQUENCE [LARGE SCALE GENOMIC DNA]</scope>
    <source>
        <strain evidence="2 3">CCMP2467</strain>
    </source>
</reference>
<feature type="compositionally biased region" description="Basic residues" evidence="1">
    <location>
        <begin position="8"/>
        <end position="31"/>
    </location>
</feature>
<protein>
    <submittedName>
        <fullName evidence="2">Uncharacterized protein</fullName>
    </submittedName>
</protein>
<proteinExistence type="predicted"/>
<dbReference type="EMBL" id="LSRX01000028">
    <property type="protein sequence ID" value="OLQ13454.1"/>
    <property type="molecule type" value="Genomic_DNA"/>
</dbReference>
<feature type="region of interest" description="Disordered" evidence="1">
    <location>
        <begin position="1"/>
        <end position="31"/>
    </location>
</feature>